<keyword evidence="8" id="KW-1185">Reference proteome</keyword>
<feature type="transmembrane region" description="Helical" evidence="6">
    <location>
        <begin position="105"/>
        <end position="124"/>
    </location>
</feature>
<feature type="transmembrane region" description="Helical" evidence="6">
    <location>
        <begin position="57"/>
        <end position="84"/>
    </location>
</feature>
<dbReference type="EMBL" id="FZOC01000002">
    <property type="protein sequence ID" value="SNR82105.1"/>
    <property type="molecule type" value="Genomic_DNA"/>
</dbReference>
<evidence type="ECO:0000313" key="7">
    <source>
        <dbReference type="EMBL" id="SNR82105.1"/>
    </source>
</evidence>
<proteinExistence type="predicted"/>
<evidence type="ECO:0000313" key="8">
    <source>
        <dbReference type="Proteomes" id="UP000198324"/>
    </source>
</evidence>
<evidence type="ECO:0000256" key="2">
    <source>
        <dbReference type="ARBA" id="ARBA00022475"/>
    </source>
</evidence>
<dbReference type="PANTHER" id="PTHR33529:SF6">
    <property type="entry name" value="YJGP_YJGQ FAMILY PERMEASE"/>
    <property type="match status" value="1"/>
</dbReference>
<organism evidence="7 8">
    <name type="scientific">Humidesulfovibrio mexicanus</name>
    <dbReference type="NCBI Taxonomy" id="147047"/>
    <lineage>
        <taxon>Bacteria</taxon>
        <taxon>Pseudomonadati</taxon>
        <taxon>Thermodesulfobacteriota</taxon>
        <taxon>Desulfovibrionia</taxon>
        <taxon>Desulfovibrionales</taxon>
        <taxon>Desulfovibrionaceae</taxon>
        <taxon>Humidesulfovibrio</taxon>
    </lineage>
</organism>
<sequence>MSVSLPRLGALGGYLVRQNLFLMATCLGAGVFIYLLTDLADRLEHFLDAGLGLRQTLTYFLVKMPLILSQILPAVFLLAVVLQIGIMVRSREMMALRAGGMSMGWFIRFFVVYALVWSLGQLVFSQFIASYGEREASRIWREEVRKRQLDKRVVKNLWFREGAYIVHATEAQPTQSRVNDVTVYEFDTDSQRLERIMTAKKGLVDEHGWGLLDVWEIETRDFMSSKLLTSFIPLRQDMRSFLNADVADRSELPLWRLGQVIDELRESGSNVERLRTAWHGKWSYAFSIVVMALLALALCSFFENLYVNMVLSLLVVFSYYGLYVLGITTGQKGLLPPVAGAWLANTAFGLLAGMRLAWICAPRFAARARRWREGVARRLSRSEA</sequence>
<dbReference type="RefSeq" id="WP_089273272.1">
    <property type="nucleotide sequence ID" value="NZ_FZOC01000002.1"/>
</dbReference>
<keyword evidence="5 6" id="KW-0472">Membrane</keyword>
<protein>
    <submittedName>
        <fullName evidence="7">Lipopolysaccharide export system permease protein</fullName>
    </submittedName>
</protein>
<keyword evidence="2" id="KW-1003">Cell membrane</keyword>
<evidence type="ECO:0000256" key="5">
    <source>
        <dbReference type="ARBA" id="ARBA00023136"/>
    </source>
</evidence>
<evidence type="ECO:0000256" key="6">
    <source>
        <dbReference type="SAM" id="Phobius"/>
    </source>
</evidence>
<evidence type="ECO:0000256" key="1">
    <source>
        <dbReference type="ARBA" id="ARBA00004651"/>
    </source>
</evidence>
<feature type="transmembrane region" description="Helical" evidence="6">
    <location>
        <begin position="339"/>
        <end position="361"/>
    </location>
</feature>
<dbReference type="GO" id="GO:0043190">
    <property type="term" value="C:ATP-binding cassette (ABC) transporter complex"/>
    <property type="evidence" value="ECO:0007669"/>
    <property type="project" value="TreeGrafter"/>
</dbReference>
<feature type="transmembrane region" description="Helical" evidence="6">
    <location>
        <begin position="20"/>
        <end position="37"/>
    </location>
</feature>
<dbReference type="AlphaFoldDB" id="A0A238ZF26"/>
<dbReference type="Proteomes" id="UP000198324">
    <property type="component" value="Unassembled WGS sequence"/>
</dbReference>
<dbReference type="Pfam" id="PF03739">
    <property type="entry name" value="LptF_LptG"/>
    <property type="match status" value="1"/>
</dbReference>
<dbReference type="OrthoDB" id="9783403at2"/>
<comment type="subcellular location">
    <subcellularLocation>
        <location evidence="1">Cell membrane</location>
        <topology evidence="1">Multi-pass membrane protein</topology>
    </subcellularLocation>
</comment>
<keyword evidence="4 6" id="KW-1133">Transmembrane helix</keyword>
<keyword evidence="3 6" id="KW-0812">Transmembrane</keyword>
<accession>A0A238ZF26</accession>
<reference evidence="7 8" key="1">
    <citation type="submission" date="2017-06" db="EMBL/GenBank/DDBJ databases">
        <authorList>
            <person name="Kim H.J."/>
            <person name="Triplett B.A."/>
        </authorList>
    </citation>
    <scope>NUCLEOTIDE SEQUENCE [LARGE SCALE GENOMIC DNA]</scope>
    <source>
        <strain evidence="7 8">DSM 13116</strain>
    </source>
</reference>
<dbReference type="GO" id="GO:0015920">
    <property type="term" value="P:lipopolysaccharide transport"/>
    <property type="evidence" value="ECO:0007669"/>
    <property type="project" value="TreeGrafter"/>
</dbReference>
<gene>
    <name evidence="7" type="ORF">SAMN04488503_1501</name>
</gene>
<name>A0A238ZF26_9BACT</name>
<feature type="transmembrane region" description="Helical" evidence="6">
    <location>
        <begin position="309"/>
        <end position="327"/>
    </location>
</feature>
<dbReference type="PANTHER" id="PTHR33529">
    <property type="entry name" value="SLR0882 PROTEIN-RELATED"/>
    <property type="match status" value="1"/>
</dbReference>
<feature type="transmembrane region" description="Helical" evidence="6">
    <location>
        <begin position="282"/>
        <end position="302"/>
    </location>
</feature>
<evidence type="ECO:0000256" key="4">
    <source>
        <dbReference type="ARBA" id="ARBA00022989"/>
    </source>
</evidence>
<evidence type="ECO:0000256" key="3">
    <source>
        <dbReference type="ARBA" id="ARBA00022692"/>
    </source>
</evidence>
<dbReference type="InterPro" id="IPR005495">
    <property type="entry name" value="LptG/LptF_permease"/>
</dbReference>